<dbReference type="Gene3D" id="1.10.1450.10">
    <property type="entry name" value="Tetraspanin"/>
    <property type="match status" value="2"/>
</dbReference>
<feature type="transmembrane region" description="Helical" evidence="5">
    <location>
        <begin position="181"/>
        <end position="206"/>
    </location>
</feature>
<dbReference type="EnsemblMetazoa" id="XM_022788641">
    <property type="protein sequence ID" value="XP_022644376"/>
    <property type="gene ID" value="LOC111243302"/>
</dbReference>
<dbReference type="RefSeq" id="XP_022644376.1">
    <property type="nucleotide sequence ID" value="XM_022788641.1"/>
</dbReference>
<sequence>MTENYRACVRWTLTLINLLLAVISILTLLLGAYYIWKNGDALRPGIAAIVFGMVILLVSLLGCCSTYKRKVCLLITYAIVLNLMLYCALVISGLIFYASWHLEDFKSYSNDTMYEYYTNKTSKREWDTKQKTYECCGLDRPIDWKKVPNFPGIFPDSCGVRPLNRTGCWKPEKETLGVAFLIGRVILIATAVVTITGILGACYLASNPGQRGRTGREKRARQTRLGLFHDNAGLNMANKKYCSIVQAVETKLSRAMGRTWAKFVKFLFLLLNIAFGILGLTYFGWALRQQGQYSNDIPAENGLLLINIGIGSTLFSAALLGCCGVYKKSSIMLKTYSVFLSILLLIQVWVIIFMFAIHNNVVNRQALVNETMFRYYTVVSARKQWDTIQSHAECCGLEGHVDWKNVPGYPGQPPKSCGGDPLKRPGCWVYIKKVAETIVFAIVIVSMAIGVVEFLSVVLACQLVRKYRNDSLIVNGATIGAPTG</sequence>
<feature type="transmembrane region" description="Helical" evidence="5">
    <location>
        <begin position="338"/>
        <end position="357"/>
    </location>
</feature>
<accession>A0A7M7IYL7</accession>
<dbReference type="AlphaFoldDB" id="A0A7M7IYL7"/>
<dbReference type="GO" id="GO:0016020">
    <property type="term" value="C:membrane"/>
    <property type="evidence" value="ECO:0007669"/>
    <property type="project" value="UniProtKB-SubCell"/>
</dbReference>
<evidence type="ECO:0000256" key="4">
    <source>
        <dbReference type="ARBA" id="ARBA00023136"/>
    </source>
</evidence>
<feature type="transmembrane region" description="Helical" evidence="5">
    <location>
        <begin position="71"/>
        <end position="100"/>
    </location>
</feature>
<dbReference type="PANTHER" id="PTHR19282:SF417">
    <property type="entry name" value="TETRASPANIN TSPA-RELATED"/>
    <property type="match status" value="1"/>
</dbReference>
<dbReference type="PRINTS" id="PR00259">
    <property type="entry name" value="TMFOUR"/>
</dbReference>
<dbReference type="InterPro" id="IPR008952">
    <property type="entry name" value="Tetraspanin_EC2_sf"/>
</dbReference>
<dbReference type="PANTHER" id="PTHR19282">
    <property type="entry name" value="TETRASPANIN"/>
    <property type="match status" value="1"/>
</dbReference>
<evidence type="ECO:0000313" key="6">
    <source>
        <dbReference type="EnsemblMetazoa" id="XP_022644376"/>
    </source>
</evidence>
<keyword evidence="7" id="KW-1185">Reference proteome</keyword>
<name>A0A7M7IYL7_VARDE</name>
<dbReference type="OMA" id="TENYRAC"/>
<evidence type="ECO:0000256" key="3">
    <source>
        <dbReference type="ARBA" id="ARBA00022989"/>
    </source>
</evidence>
<dbReference type="GeneID" id="111243302"/>
<dbReference type="OrthoDB" id="10051815at2759"/>
<dbReference type="Proteomes" id="UP000594260">
    <property type="component" value="Unplaced"/>
</dbReference>
<evidence type="ECO:0000313" key="7">
    <source>
        <dbReference type="Proteomes" id="UP000594260"/>
    </source>
</evidence>
<dbReference type="Pfam" id="PF00335">
    <property type="entry name" value="Tetraspanin"/>
    <property type="match status" value="2"/>
</dbReference>
<dbReference type="KEGG" id="vde:111243302"/>
<feature type="transmembrane region" description="Helical" evidence="5">
    <location>
        <begin position="12"/>
        <end position="36"/>
    </location>
</feature>
<keyword evidence="2 5" id="KW-0812">Transmembrane</keyword>
<feature type="transmembrane region" description="Helical" evidence="5">
    <location>
        <begin position="42"/>
        <end position="64"/>
    </location>
</feature>
<keyword evidence="3 5" id="KW-1133">Transmembrane helix</keyword>
<protein>
    <recommendedName>
        <fullName evidence="8">Tetraspanin</fullName>
    </recommendedName>
</protein>
<dbReference type="SUPFAM" id="SSF48652">
    <property type="entry name" value="Tetraspanin"/>
    <property type="match status" value="2"/>
</dbReference>
<feature type="transmembrane region" description="Helical" evidence="5">
    <location>
        <begin position="438"/>
        <end position="461"/>
    </location>
</feature>
<organism evidence="6 7">
    <name type="scientific">Varroa destructor</name>
    <name type="common">Honeybee mite</name>
    <dbReference type="NCBI Taxonomy" id="109461"/>
    <lineage>
        <taxon>Eukaryota</taxon>
        <taxon>Metazoa</taxon>
        <taxon>Ecdysozoa</taxon>
        <taxon>Arthropoda</taxon>
        <taxon>Chelicerata</taxon>
        <taxon>Arachnida</taxon>
        <taxon>Acari</taxon>
        <taxon>Parasitiformes</taxon>
        <taxon>Mesostigmata</taxon>
        <taxon>Gamasina</taxon>
        <taxon>Dermanyssoidea</taxon>
        <taxon>Varroidae</taxon>
        <taxon>Varroa</taxon>
    </lineage>
</organism>
<evidence type="ECO:0008006" key="8">
    <source>
        <dbReference type="Google" id="ProtNLM"/>
    </source>
</evidence>
<dbReference type="InParanoid" id="A0A7M7IYL7"/>
<dbReference type="InterPro" id="IPR018499">
    <property type="entry name" value="Tetraspanin/Peripherin"/>
</dbReference>
<feature type="transmembrane region" description="Helical" evidence="5">
    <location>
        <begin position="263"/>
        <end position="285"/>
    </location>
</feature>
<reference evidence="6" key="1">
    <citation type="submission" date="2021-01" db="UniProtKB">
        <authorList>
            <consortium name="EnsemblMetazoa"/>
        </authorList>
    </citation>
    <scope>IDENTIFICATION</scope>
</reference>
<keyword evidence="4 5" id="KW-0472">Membrane</keyword>
<proteinExistence type="predicted"/>
<dbReference type="CDD" id="cd03127">
    <property type="entry name" value="tetraspanin_LEL"/>
    <property type="match status" value="1"/>
</dbReference>
<feature type="transmembrane region" description="Helical" evidence="5">
    <location>
        <begin position="305"/>
        <end position="326"/>
    </location>
</feature>
<comment type="subcellular location">
    <subcellularLocation>
        <location evidence="1">Membrane</location>
        <topology evidence="1">Multi-pass membrane protein</topology>
    </subcellularLocation>
</comment>
<evidence type="ECO:0000256" key="1">
    <source>
        <dbReference type="ARBA" id="ARBA00004141"/>
    </source>
</evidence>
<evidence type="ECO:0000256" key="5">
    <source>
        <dbReference type="SAM" id="Phobius"/>
    </source>
</evidence>
<evidence type="ECO:0000256" key="2">
    <source>
        <dbReference type="ARBA" id="ARBA00022692"/>
    </source>
</evidence>